<dbReference type="AlphaFoldDB" id="A0A0M6Y815"/>
<keyword evidence="3" id="KW-1185">Reference proteome</keyword>
<dbReference type="InterPro" id="IPR036390">
    <property type="entry name" value="WH_DNA-bd_sf"/>
</dbReference>
<name>A0A0M6Y815_9HYPH</name>
<dbReference type="OrthoDB" id="5600162at2"/>
<dbReference type="EMBL" id="CXST01000003">
    <property type="protein sequence ID" value="CTQ46246.1"/>
    <property type="molecule type" value="Genomic_DNA"/>
</dbReference>
<dbReference type="InterPro" id="IPR036388">
    <property type="entry name" value="WH-like_DNA-bd_sf"/>
</dbReference>
<proteinExistence type="predicted"/>
<evidence type="ECO:0000313" key="2">
    <source>
        <dbReference type="EMBL" id="CTQ46246.1"/>
    </source>
</evidence>
<dbReference type="Gene3D" id="1.10.10.10">
    <property type="entry name" value="Winged helix-like DNA-binding domain superfamily/Winged helix DNA-binding domain"/>
    <property type="match status" value="1"/>
</dbReference>
<evidence type="ECO:0000313" key="3">
    <source>
        <dbReference type="Proteomes" id="UP000048926"/>
    </source>
</evidence>
<feature type="domain" description="HTH iclR-type" evidence="1">
    <location>
        <begin position="89"/>
        <end position="119"/>
    </location>
</feature>
<dbReference type="Pfam" id="PF09339">
    <property type="entry name" value="HTH_IclR"/>
    <property type="match status" value="1"/>
</dbReference>
<sequence>MKNSAPGSPASSYRADGIAAALESQYLDYQYIFVEFLIGHMVDAASAFDGDYQEMLVMAVLGQARLGAVRAAASPELTDLNAAAEITNASRIADVTGIPRQTVRRKLASLENRGWIERDANGAYRLVSAAGKSTARRDLEDLDRRALMRIARLVADLQSVIEKHEQRIAKSR</sequence>
<reference evidence="3" key="1">
    <citation type="submission" date="2015-07" db="EMBL/GenBank/DDBJ databases">
        <authorList>
            <person name="Rodrigo-Torres Lidia"/>
            <person name="Arahal R.David."/>
        </authorList>
    </citation>
    <scope>NUCLEOTIDE SEQUENCE [LARGE SCALE GENOMIC DNA]</scope>
    <source>
        <strain evidence="3">CECT 4801</strain>
    </source>
</reference>
<dbReference type="GO" id="GO:0003677">
    <property type="term" value="F:DNA binding"/>
    <property type="evidence" value="ECO:0007669"/>
    <property type="project" value="InterPro"/>
</dbReference>
<organism evidence="2 3">
    <name type="scientific">Roseibium aggregatum</name>
    <dbReference type="NCBI Taxonomy" id="187304"/>
    <lineage>
        <taxon>Bacteria</taxon>
        <taxon>Pseudomonadati</taxon>
        <taxon>Pseudomonadota</taxon>
        <taxon>Alphaproteobacteria</taxon>
        <taxon>Hyphomicrobiales</taxon>
        <taxon>Stappiaceae</taxon>
        <taxon>Roseibium</taxon>
    </lineage>
</organism>
<protein>
    <submittedName>
        <fullName evidence="2">IclR helix-turn-helix domain protein</fullName>
    </submittedName>
</protein>
<dbReference type="SUPFAM" id="SSF46785">
    <property type="entry name" value="Winged helix' DNA-binding domain"/>
    <property type="match status" value="1"/>
</dbReference>
<dbReference type="Proteomes" id="UP000048926">
    <property type="component" value="Unassembled WGS sequence"/>
</dbReference>
<dbReference type="InterPro" id="IPR005471">
    <property type="entry name" value="Tscrpt_reg_IclR_N"/>
</dbReference>
<accession>A0A0M6Y815</accession>
<dbReference type="RefSeq" id="WP_055660007.1">
    <property type="nucleotide sequence ID" value="NZ_CXST01000003.1"/>
</dbReference>
<dbReference type="GO" id="GO:0006355">
    <property type="term" value="P:regulation of DNA-templated transcription"/>
    <property type="evidence" value="ECO:0007669"/>
    <property type="project" value="InterPro"/>
</dbReference>
<gene>
    <name evidence="2" type="ORF">LAL4801_04704</name>
</gene>
<evidence type="ECO:0000259" key="1">
    <source>
        <dbReference type="Pfam" id="PF09339"/>
    </source>
</evidence>